<dbReference type="Proteomes" id="UP000664132">
    <property type="component" value="Unassembled WGS sequence"/>
</dbReference>
<feature type="region of interest" description="Disordered" evidence="1">
    <location>
        <begin position="742"/>
        <end position="972"/>
    </location>
</feature>
<proteinExistence type="predicted"/>
<feature type="compositionally biased region" description="Polar residues" evidence="1">
    <location>
        <begin position="481"/>
        <end position="509"/>
    </location>
</feature>
<feature type="compositionally biased region" description="Low complexity" evidence="1">
    <location>
        <begin position="851"/>
        <end position="867"/>
    </location>
</feature>
<feature type="compositionally biased region" description="Low complexity" evidence="1">
    <location>
        <begin position="877"/>
        <end position="896"/>
    </location>
</feature>
<feature type="compositionally biased region" description="Basic and acidic residues" evidence="1">
    <location>
        <begin position="426"/>
        <end position="439"/>
    </location>
</feature>
<gene>
    <name evidence="3" type="ORF">IFR04_013338</name>
</gene>
<dbReference type="AlphaFoldDB" id="A0A8H7T6S6"/>
<feature type="compositionally biased region" description="Low complexity" evidence="1">
    <location>
        <begin position="959"/>
        <end position="972"/>
    </location>
</feature>
<dbReference type="EMBL" id="JAFJYH010000310">
    <property type="protein sequence ID" value="KAG4413510.1"/>
    <property type="molecule type" value="Genomic_DNA"/>
</dbReference>
<dbReference type="OrthoDB" id="1749473at2759"/>
<feature type="region of interest" description="Disordered" evidence="1">
    <location>
        <begin position="406"/>
        <end position="640"/>
    </location>
</feature>
<keyword evidence="4" id="KW-1185">Reference proteome</keyword>
<dbReference type="InterPro" id="IPR001849">
    <property type="entry name" value="PH_domain"/>
</dbReference>
<feature type="compositionally biased region" description="Low complexity" evidence="1">
    <location>
        <begin position="127"/>
        <end position="140"/>
    </location>
</feature>
<feature type="region of interest" description="Disordered" evidence="1">
    <location>
        <begin position="102"/>
        <end position="184"/>
    </location>
</feature>
<reference evidence="3" key="1">
    <citation type="submission" date="2021-02" db="EMBL/GenBank/DDBJ databases">
        <title>Genome sequence Cadophora malorum strain M34.</title>
        <authorList>
            <person name="Stefanovic E."/>
            <person name="Vu D."/>
            <person name="Scully C."/>
            <person name="Dijksterhuis J."/>
            <person name="Roader J."/>
            <person name="Houbraken J."/>
        </authorList>
    </citation>
    <scope>NUCLEOTIDE SEQUENCE</scope>
    <source>
        <strain evidence="3">M34</strain>
    </source>
</reference>
<feature type="compositionally biased region" description="Low complexity" evidence="1">
    <location>
        <begin position="775"/>
        <end position="813"/>
    </location>
</feature>
<feature type="compositionally biased region" description="Low complexity" evidence="1">
    <location>
        <begin position="684"/>
        <end position="694"/>
    </location>
</feature>
<evidence type="ECO:0000313" key="4">
    <source>
        <dbReference type="Proteomes" id="UP000664132"/>
    </source>
</evidence>
<evidence type="ECO:0000256" key="1">
    <source>
        <dbReference type="SAM" id="MobiDB-lite"/>
    </source>
</evidence>
<feature type="compositionally biased region" description="Polar residues" evidence="1">
    <location>
        <begin position="563"/>
        <end position="588"/>
    </location>
</feature>
<feature type="region of interest" description="Disordered" evidence="1">
    <location>
        <begin position="675"/>
        <end position="703"/>
    </location>
</feature>
<feature type="compositionally biased region" description="Polar residues" evidence="1">
    <location>
        <begin position="902"/>
        <end position="916"/>
    </location>
</feature>
<feature type="compositionally biased region" description="Low complexity" evidence="1">
    <location>
        <begin position="162"/>
        <end position="176"/>
    </location>
</feature>
<name>A0A8H7T6S6_9HELO</name>
<sequence>MGDINEAVPSRAGGLDDLPQLNLAFHSNRRERPPMINLSTGDVASRVPLRQAKVQRKDSKGGLRGMFTRTKTEKAVVISPLIEETPPLSGFSERSMRAVAEASLPRSLSVKMAKQKSEKSTPVSEITMPATPATSTTKASRMNLRSKSVKSVKTPSKPNPKSPSTKSSPRPPTRTSAAWDPPPLFQAYPQAIKHAQLSASTLSADAILRMSSHKRNNSLRDEIAQTEATDLTSAAAKKAEKAKSKHKRQISGSLSKADWTQKIFVLVTSGYLLQYAGEGSFDRLPEKMMQLGKDSVAFASDVIPGKHWVLQISQAMDSDGTPASDSRSLLSRLAFRGADYRRSATSLLLVLDSAEDMDSWIAVVRREIEALGGKKHVSETGKPKPDDKVMQLRAQPSHRYLIHRNTDETSDPASPHIPSFGPPPWVKEKDNELQKKLEEATSELIRPQSSAVRPSTGHHSRAGSVTSNDGRQLESLRDSSNRFSYVSSGQRTLITSQGSSPATSPTRESANLEDVIPKSSTEDTHLRPNAAAVNERRRSMQTMQIPVLEPQATAKLHRHSTYGGPQSLNRSRSPGLTPNFSVPNSSIKRYSIAKSSSPTPPVPSTPNRPGQRDSILKGTRKAPPSALHVPRSLSPVKASPKKVQPMIFSPMQFDSITNTNTDTHSFSLVKNAKPSMITIPPRSPSAATTPSNTMPTPPPRRMSSLTPLAPHEAAHIDFHLPRRYSSMQTLRDISEKHALNNNNVDAPLRPAPLPPAALSTPLPSSPFVSTFEFPQSTTQQNQSQSQGQHLSHAQPQNQPNSQRPRSRASARSPQPIPVPVPVLANTKSKVKRPISMQIAPAAAHRNNPYLSPKTKSPQSHSQSQTHTFSALSPRPFSSSSNNSSISTSHSTTTTNGNGNGSVATPLTSVSMLSPSLQRVKEHEISRTVINRRSMPTLVNGPPPAPPPDCALPPLPPPGSARGSVGSRGSMVR</sequence>
<accession>A0A8H7T6S6</accession>
<feature type="compositionally biased region" description="Pro residues" evidence="1">
    <location>
        <begin position="940"/>
        <end position="958"/>
    </location>
</feature>
<evidence type="ECO:0000259" key="2">
    <source>
        <dbReference type="PROSITE" id="PS50003"/>
    </source>
</evidence>
<feature type="compositionally biased region" description="Basic and acidic residues" evidence="1">
    <location>
        <begin position="471"/>
        <end position="480"/>
    </location>
</feature>
<organism evidence="3 4">
    <name type="scientific">Cadophora malorum</name>
    <dbReference type="NCBI Taxonomy" id="108018"/>
    <lineage>
        <taxon>Eukaryota</taxon>
        <taxon>Fungi</taxon>
        <taxon>Dikarya</taxon>
        <taxon>Ascomycota</taxon>
        <taxon>Pezizomycotina</taxon>
        <taxon>Leotiomycetes</taxon>
        <taxon>Helotiales</taxon>
        <taxon>Ploettnerulaceae</taxon>
        <taxon>Cadophora</taxon>
    </lineage>
</organism>
<evidence type="ECO:0000313" key="3">
    <source>
        <dbReference type="EMBL" id="KAG4413510.1"/>
    </source>
</evidence>
<comment type="caution">
    <text evidence="3">The sequence shown here is derived from an EMBL/GenBank/DDBJ whole genome shotgun (WGS) entry which is preliminary data.</text>
</comment>
<feature type="compositionally biased region" description="Low complexity" evidence="1">
    <location>
        <begin position="756"/>
        <end position="766"/>
    </location>
</feature>
<feature type="domain" description="PH" evidence="2">
    <location>
        <begin position="247"/>
        <end position="369"/>
    </location>
</feature>
<dbReference type="PROSITE" id="PS50003">
    <property type="entry name" value="PH_DOMAIN"/>
    <property type="match status" value="1"/>
</dbReference>
<protein>
    <recommendedName>
        <fullName evidence="2">PH domain-containing protein</fullName>
    </recommendedName>
</protein>